<sequence length="106" mass="12452">MTKGSQISEGQWQKIAIARTFFKNASVFILDEPNSALDVITENDIEEEYMRYMDKKISIIVIHRFKKIVEKDVNIIVMDKGKIVDEGKHNELLDRCRVYIDLYENI</sequence>
<evidence type="ECO:0000313" key="3">
    <source>
        <dbReference type="Proteomes" id="UP000440713"/>
    </source>
</evidence>
<dbReference type="SUPFAM" id="SSF52540">
    <property type="entry name" value="P-loop containing nucleoside triphosphate hydrolases"/>
    <property type="match status" value="1"/>
</dbReference>
<comment type="caution">
    <text evidence="2">The sequence shown here is derived from an EMBL/GenBank/DDBJ whole genome shotgun (WGS) entry which is preliminary data.</text>
</comment>
<reference evidence="2 3" key="1">
    <citation type="submission" date="2019-08" db="EMBL/GenBank/DDBJ databases">
        <title>In-depth cultivation of the pig gut microbiome towards novel bacterial diversity and tailored functional studies.</title>
        <authorList>
            <person name="Wylensek D."/>
            <person name="Hitch T.C.A."/>
            <person name="Clavel T."/>
        </authorList>
    </citation>
    <scope>NUCLEOTIDE SEQUENCE [LARGE SCALE GENOMIC DNA]</scope>
    <source>
        <strain evidence="2 3">WCA-SAB-591-4A-A</strain>
    </source>
</reference>
<dbReference type="InterPro" id="IPR039421">
    <property type="entry name" value="Type_1_exporter"/>
</dbReference>
<dbReference type="AlphaFoldDB" id="A0A6N7X1U2"/>
<organism evidence="2 3">
    <name type="scientific">Peptostreptococcus porci</name>
    <dbReference type="NCBI Taxonomy" id="2652282"/>
    <lineage>
        <taxon>Bacteria</taxon>
        <taxon>Bacillati</taxon>
        <taxon>Bacillota</taxon>
        <taxon>Clostridia</taxon>
        <taxon>Peptostreptococcales</taxon>
        <taxon>Peptostreptococcaceae</taxon>
        <taxon>Peptostreptococcus</taxon>
    </lineage>
</organism>
<dbReference type="PANTHER" id="PTHR43394">
    <property type="entry name" value="ATP-DEPENDENT PERMEASE MDL1, MITOCHONDRIAL"/>
    <property type="match status" value="1"/>
</dbReference>
<evidence type="ECO:0000313" key="2">
    <source>
        <dbReference type="EMBL" id="MST62950.1"/>
    </source>
</evidence>
<accession>A0A6N7X1U2</accession>
<proteinExistence type="predicted"/>
<dbReference type="GO" id="GO:0005524">
    <property type="term" value="F:ATP binding"/>
    <property type="evidence" value="ECO:0007669"/>
    <property type="project" value="UniProtKB-KW"/>
</dbReference>
<keyword evidence="3" id="KW-1185">Reference proteome</keyword>
<protein>
    <submittedName>
        <fullName evidence="2">ATP-binding cassette domain-containing protein</fullName>
    </submittedName>
</protein>
<dbReference type="Proteomes" id="UP000440713">
    <property type="component" value="Unassembled WGS sequence"/>
</dbReference>
<dbReference type="GO" id="GO:0016887">
    <property type="term" value="F:ATP hydrolysis activity"/>
    <property type="evidence" value="ECO:0007669"/>
    <property type="project" value="InterPro"/>
</dbReference>
<dbReference type="RefSeq" id="WP_154538422.1">
    <property type="nucleotide sequence ID" value="NZ_VUNE01000004.1"/>
</dbReference>
<gene>
    <name evidence="2" type="ORF">FYJ71_08195</name>
</gene>
<dbReference type="Pfam" id="PF00005">
    <property type="entry name" value="ABC_tran"/>
    <property type="match status" value="1"/>
</dbReference>
<evidence type="ECO:0000259" key="1">
    <source>
        <dbReference type="Pfam" id="PF00005"/>
    </source>
</evidence>
<dbReference type="InterPro" id="IPR027417">
    <property type="entry name" value="P-loop_NTPase"/>
</dbReference>
<dbReference type="EMBL" id="VUNE01000004">
    <property type="protein sequence ID" value="MST62950.1"/>
    <property type="molecule type" value="Genomic_DNA"/>
</dbReference>
<dbReference type="InterPro" id="IPR003439">
    <property type="entry name" value="ABC_transporter-like_ATP-bd"/>
</dbReference>
<keyword evidence="2" id="KW-0067">ATP-binding</keyword>
<dbReference type="GO" id="GO:0015421">
    <property type="term" value="F:ABC-type oligopeptide transporter activity"/>
    <property type="evidence" value="ECO:0007669"/>
    <property type="project" value="TreeGrafter"/>
</dbReference>
<feature type="domain" description="ABC transporter" evidence="1">
    <location>
        <begin position="3"/>
        <end position="34"/>
    </location>
</feature>
<keyword evidence="2" id="KW-0547">Nucleotide-binding</keyword>
<name>A0A6N7X1U2_9FIRM</name>
<dbReference type="PANTHER" id="PTHR43394:SF1">
    <property type="entry name" value="ATP-BINDING CASSETTE SUB-FAMILY B MEMBER 10, MITOCHONDRIAL"/>
    <property type="match status" value="1"/>
</dbReference>
<dbReference type="Gene3D" id="3.40.50.300">
    <property type="entry name" value="P-loop containing nucleotide triphosphate hydrolases"/>
    <property type="match status" value="1"/>
</dbReference>